<dbReference type="EMBL" id="JARK01001508">
    <property type="protein sequence ID" value="EYB94355.1"/>
    <property type="molecule type" value="Genomic_DNA"/>
</dbReference>
<protein>
    <submittedName>
        <fullName evidence="2">Uncharacterized protein</fullName>
    </submittedName>
</protein>
<reference evidence="3" key="1">
    <citation type="journal article" date="2015" name="Nat. Genet.">
        <title>The genome and transcriptome of the zoonotic hookworm Ancylostoma ceylanicum identify infection-specific gene families.</title>
        <authorList>
            <person name="Schwarz E.M."/>
            <person name="Hu Y."/>
            <person name="Antoshechkin I."/>
            <person name="Miller M.M."/>
            <person name="Sternberg P.W."/>
            <person name="Aroian R.V."/>
        </authorList>
    </citation>
    <scope>NUCLEOTIDE SEQUENCE</scope>
    <source>
        <strain evidence="3">HY135</strain>
    </source>
</reference>
<sequence length="112" mass="12505">MTNAHLRQKLVCLISEIQENVNERFVFFRAVCCCRRSPHTFRRCCPSTLQAPARDEDRAAERRRAGGGESAARSEVAAGEVLLQSIDTVFQTALIDCVSLSFDPELLRLHAA</sequence>
<dbReference type="Proteomes" id="UP000024635">
    <property type="component" value="Unassembled WGS sequence"/>
</dbReference>
<feature type="compositionally biased region" description="Basic and acidic residues" evidence="1">
    <location>
        <begin position="53"/>
        <end position="66"/>
    </location>
</feature>
<keyword evidence="3" id="KW-1185">Reference proteome</keyword>
<feature type="region of interest" description="Disordered" evidence="1">
    <location>
        <begin position="50"/>
        <end position="75"/>
    </location>
</feature>
<name>A0A016SV03_9BILA</name>
<proteinExistence type="predicted"/>
<accession>A0A016SV03</accession>
<gene>
    <name evidence="2" type="primary">Acey_s0172.g343</name>
    <name evidence="2" type="ORF">Y032_0172g343</name>
</gene>
<evidence type="ECO:0000313" key="2">
    <source>
        <dbReference type="EMBL" id="EYB94355.1"/>
    </source>
</evidence>
<dbReference type="AlphaFoldDB" id="A0A016SV03"/>
<evidence type="ECO:0000313" key="3">
    <source>
        <dbReference type="Proteomes" id="UP000024635"/>
    </source>
</evidence>
<organism evidence="2 3">
    <name type="scientific">Ancylostoma ceylanicum</name>
    <dbReference type="NCBI Taxonomy" id="53326"/>
    <lineage>
        <taxon>Eukaryota</taxon>
        <taxon>Metazoa</taxon>
        <taxon>Ecdysozoa</taxon>
        <taxon>Nematoda</taxon>
        <taxon>Chromadorea</taxon>
        <taxon>Rhabditida</taxon>
        <taxon>Rhabditina</taxon>
        <taxon>Rhabditomorpha</taxon>
        <taxon>Strongyloidea</taxon>
        <taxon>Ancylostomatidae</taxon>
        <taxon>Ancylostomatinae</taxon>
        <taxon>Ancylostoma</taxon>
    </lineage>
</organism>
<comment type="caution">
    <text evidence="2">The sequence shown here is derived from an EMBL/GenBank/DDBJ whole genome shotgun (WGS) entry which is preliminary data.</text>
</comment>
<evidence type="ECO:0000256" key="1">
    <source>
        <dbReference type="SAM" id="MobiDB-lite"/>
    </source>
</evidence>